<evidence type="ECO:0000256" key="2">
    <source>
        <dbReference type="ARBA" id="ARBA00007353"/>
    </source>
</evidence>
<protein>
    <recommendedName>
        <fullName evidence="10">Purine nucleoside phosphorylase</fullName>
    </recommendedName>
</protein>
<name>A0A917C3D4_9PROT</name>
<dbReference type="SUPFAM" id="SSF64438">
    <property type="entry name" value="CNF1/YfiH-like putative cysteine hydrolases"/>
    <property type="match status" value="1"/>
</dbReference>
<comment type="catalytic activity">
    <reaction evidence="8">
        <text>adenosine + phosphate = alpha-D-ribose 1-phosphate + adenine</text>
        <dbReference type="Rhea" id="RHEA:27642"/>
        <dbReference type="ChEBI" id="CHEBI:16335"/>
        <dbReference type="ChEBI" id="CHEBI:16708"/>
        <dbReference type="ChEBI" id="CHEBI:43474"/>
        <dbReference type="ChEBI" id="CHEBI:57720"/>
        <dbReference type="EC" id="2.4.2.1"/>
    </reaction>
    <physiologicalReaction direction="left-to-right" evidence="8">
        <dbReference type="Rhea" id="RHEA:27643"/>
    </physiologicalReaction>
</comment>
<keyword evidence="5" id="KW-0378">Hydrolase</keyword>
<comment type="catalytic activity">
    <reaction evidence="1">
        <text>inosine + phosphate = alpha-D-ribose 1-phosphate + hypoxanthine</text>
        <dbReference type="Rhea" id="RHEA:27646"/>
        <dbReference type="ChEBI" id="CHEBI:17368"/>
        <dbReference type="ChEBI" id="CHEBI:17596"/>
        <dbReference type="ChEBI" id="CHEBI:43474"/>
        <dbReference type="ChEBI" id="CHEBI:57720"/>
        <dbReference type="EC" id="2.4.2.1"/>
    </reaction>
    <physiologicalReaction direction="left-to-right" evidence="1">
        <dbReference type="Rhea" id="RHEA:27647"/>
    </physiologicalReaction>
</comment>
<dbReference type="GO" id="GO:0016787">
    <property type="term" value="F:hydrolase activity"/>
    <property type="evidence" value="ECO:0007669"/>
    <property type="project" value="UniProtKB-KW"/>
</dbReference>
<organism evidence="11 12">
    <name type="scientific">Terasakiella brassicae</name>
    <dbReference type="NCBI Taxonomy" id="1634917"/>
    <lineage>
        <taxon>Bacteria</taxon>
        <taxon>Pseudomonadati</taxon>
        <taxon>Pseudomonadota</taxon>
        <taxon>Alphaproteobacteria</taxon>
        <taxon>Rhodospirillales</taxon>
        <taxon>Terasakiellaceae</taxon>
        <taxon>Terasakiella</taxon>
    </lineage>
</organism>
<dbReference type="PANTHER" id="PTHR30616:SF2">
    <property type="entry name" value="PURINE NUCLEOSIDE PHOSPHORYLASE LACC1"/>
    <property type="match status" value="1"/>
</dbReference>
<evidence type="ECO:0000256" key="1">
    <source>
        <dbReference type="ARBA" id="ARBA00000553"/>
    </source>
</evidence>
<dbReference type="GO" id="GO:0005507">
    <property type="term" value="F:copper ion binding"/>
    <property type="evidence" value="ECO:0007669"/>
    <property type="project" value="TreeGrafter"/>
</dbReference>
<keyword evidence="6" id="KW-0862">Zinc</keyword>
<keyword evidence="12" id="KW-1185">Reference proteome</keyword>
<evidence type="ECO:0000313" key="11">
    <source>
        <dbReference type="EMBL" id="GGF68057.1"/>
    </source>
</evidence>
<sequence length="258" mass="28478">MSQDPVFLTADNITTTHGFFTRIGGLSTGLYDSLNCAWGSKDSLSDVMTNRALVVQSLGNRISDLLSAAQVHSNRVHSVDQVWTRERSPEVDALVTNKPGIALGILTADCAPILFHDRENQIIGAAHAGWKGAIGGVLENTVQAMIDLGAKRDSIHACIGPCIHQASYEVDAGFYKTFLNQDPVFENWFTDAKREGHYQFDLPGFVKSRLETLSLASIQASLADTYPDEERFFSYRRATHRNEPDYGRQISVISLEAE</sequence>
<dbReference type="EMBL" id="BMHV01000016">
    <property type="protein sequence ID" value="GGF68057.1"/>
    <property type="molecule type" value="Genomic_DNA"/>
</dbReference>
<evidence type="ECO:0000256" key="6">
    <source>
        <dbReference type="ARBA" id="ARBA00022833"/>
    </source>
</evidence>
<dbReference type="AlphaFoldDB" id="A0A917C3D4"/>
<evidence type="ECO:0000256" key="5">
    <source>
        <dbReference type="ARBA" id="ARBA00022801"/>
    </source>
</evidence>
<dbReference type="CDD" id="cd16833">
    <property type="entry name" value="YfiH"/>
    <property type="match status" value="1"/>
</dbReference>
<proteinExistence type="inferred from homology"/>
<evidence type="ECO:0000313" key="12">
    <source>
        <dbReference type="Proteomes" id="UP000632498"/>
    </source>
</evidence>
<gene>
    <name evidence="11" type="ORF">GCM10011332_22780</name>
</gene>
<dbReference type="PANTHER" id="PTHR30616">
    <property type="entry name" value="UNCHARACTERIZED PROTEIN YFIH"/>
    <property type="match status" value="1"/>
</dbReference>
<accession>A0A917C3D4</accession>
<evidence type="ECO:0000256" key="9">
    <source>
        <dbReference type="ARBA" id="ARBA00049893"/>
    </source>
</evidence>
<dbReference type="NCBIfam" id="TIGR00726">
    <property type="entry name" value="peptidoglycan editing factor PgeF"/>
    <property type="match status" value="1"/>
</dbReference>
<reference evidence="11" key="1">
    <citation type="journal article" date="2014" name="Int. J. Syst. Evol. Microbiol.">
        <title>Complete genome sequence of Corynebacterium casei LMG S-19264T (=DSM 44701T), isolated from a smear-ripened cheese.</title>
        <authorList>
            <consortium name="US DOE Joint Genome Institute (JGI-PGF)"/>
            <person name="Walter F."/>
            <person name="Albersmeier A."/>
            <person name="Kalinowski J."/>
            <person name="Ruckert C."/>
        </authorList>
    </citation>
    <scope>NUCLEOTIDE SEQUENCE</scope>
    <source>
        <strain evidence="11">CGMCC 1.15254</strain>
    </source>
</reference>
<comment type="similarity">
    <text evidence="2 10">Belongs to the purine nucleoside phosphorylase YfiH/LACC1 family.</text>
</comment>
<evidence type="ECO:0000256" key="4">
    <source>
        <dbReference type="ARBA" id="ARBA00022723"/>
    </source>
</evidence>
<evidence type="ECO:0000256" key="10">
    <source>
        <dbReference type="RuleBase" id="RU361274"/>
    </source>
</evidence>
<evidence type="ECO:0000256" key="7">
    <source>
        <dbReference type="ARBA" id="ARBA00047989"/>
    </source>
</evidence>
<dbReference type="InterPro" id="IPR011324">
    <property type="entry name" value="Cytotoxic_necrot_fac-like_cat"/>
</dbReference>
<dbReference type="InterPro" id="IPR038371">
    <property type="entry name" value="Cu_polyphenol_OxRdtase_sf"/>
</dbReference>
<keyword evidence="4" id="KW-0479">Metal-binding</keyword>
<comment type="caution">
    <text evidence="11">The sequence shown here is derived from an EMBL/GenBank/DDBJ whole genome shotgun (WGS) entry which is preliminary data.</text>
</comment>
<dbReference type="GO" id="GO:0017061">
    <property type="term" value="F:S-methyl-5-thioadenosine phosphorylase activity"/>
    <property type="evidence" value="ECO:0007669"/>
    <property type="project" value="UniProtKB-EC"/>
</dbReference>
<dbReference type="Gene3D" id="3.60.140.10">
    <property type="entry name" value="CNF1/YfiH-like putative cysteine hydrolases"/>
    <property type="match status" value="1"/>
</dbReference>
<dbReference type="RefSeq" id="WP_188665156.1">
    <property type="nucleotide sequence ID" value="NZ_BMHV01000016.1"/>
</dbReference>
<dbReference type="Proteomes" id="UP000632498">
    <property type="component" value="Unassembled WGS sequence"/>
</dbReference>
<evidence type="ECO:0000256" key="8">
    <source>
        <dbReference type="ARBA" id="ARBA00048968"/>
    </source>
</evidence>
<dbReference type="InterPro" id="IPR003730">
    <property type="entry name" value="Cu_polyphenol_OxRdtase"/>
</dbReference>
<evidence type="ECO:0000256" key="3">
    <source>
        <dbReference type="ARBA" id="ARBA00022679"/>
    </source>
</evidence>
<keyword evidence="3" id="KW-0808">Transferase</keyword>
<dbReference type="Pfam" id="PF02578">
    <property type="entry name" value="Cu-oxidase_4"/>
    <property type="match status" value="1"/>
</dbReference>
<reference evidence="11" key="2">
    <citation type="submission" date="2020-09" db="EMBL/GenBank/DDBJ databases">
        <authorList>
            <person name="Sun Q."/>
            <person name="Zhou Y."/>
        </authorList>
    </citation>
    <scope>NUCLEOTIDE SEQUENCE</scope>
    <source>
        <strain evidence="11">CGMCC 1.15254</strain>
    </source>
</reference>
<comment type="catalytic activity">
    <reaction evidence="9">
        <text>S-methyl-5'-thioadenosine + phosphate = 5-(methylsulfanyl)-alpha-D-ribose 1-phosphate + adenine</text>
        <dbReference type="Rhea" id="RHEA:11852"/>
        <dbReference type="ChEBI" id="CHEBI:16708"/>
        <dbReference type="ChEBI" id="CHEBI:17509"/>
        <dbReference type="ChEBI" id="CHEBI:43474"/>
        <dbReference type="ChEBI" id="CHEBI:58533"/>
        <dbReference type="EC" id="2.4.2.28"/>
    </reaction>
    <physiologicalReaction direction="left-to-right" evidence="9">
        <dbReference type="Rhea" id="RHEA:11853"/>
    </physiologicalReaction>
</comment>
<comment type="catalytic activity">
    <reaction evidence="7">
        <text>adenosine + H2O + H(+) = inosine + NH4(+)</text>
        <dbReference type="Rhea" id="RHEA:24408"/>
        <dbReference type="ChEBI" id="CHEBI:15377"/>
        <dbReference type="ChEBI" id="CHEBI:15378"/>
        <dbReference type="ChEBI" id="CHEBI:16335"/>
        <dbReference type="ChEBI" id="CHEBI:17596"/>
        <dbReference type="ChEBI" id="CHEBI:28938"/>
        <dbReference type="EC" id="3.5.4.4"/>
    </reaction>
    <physiologicalReaction direction="left-to-right" evidence="7">
        <dbReference type="Rhea" id="RHEA:24409"/>
    </physiologicalReaction>
</comment>